<dbReference type="WBParaSite" id="TMUE_2000007826.1">
    <property type="protein sequence ID" value="TMUE_2000007826.1"/>
    <property type="gene ID" value="WBGene00300017"/>
</dbReference>
<evidence type="ECO:0000313" key="4">
    <source>
        <dbReference type="WBParaSite" id="TMUE_2000007826.1"/>
    </source>
</evidence>
<dbReference type="SMART" id="SM00329">
    <property type="entry name" value="BPI2"/>
    <property type="match status" value="1"/>
</dbReference>
<dbReference type="InterPro" id="IPR032942">
    <property type="entry name" value="BPI/LBP/Plunc"/>
</dbReference>
<name>A0A5S6QKF5_TRIMR</name>
<sequence length="544" mass="61601">MIRAFLVWLCLAGLLGEARMRRLADLGRFGNPGISVRITNHGFLYLKDTIQAVLRRQLTNLHITKVQDGTFLRVQFSLRDFRIVRLTEAERVQVELRPQAPHQIHLSADRFDMDFQISIYTSMRHLRSLVLLVSIERASFAESIQLTVTENRQLKVSSHLCTFRVGPVSSEILQLDGRRGLGNIVRKIFVKRLHQLMQENFCQRLSNFTEASLAKIIEGIPLRQPLTGSKGVDRNVLVGRPIPVGHHLKRSAFAGSQAPNDPLRDFYVDMGLVYKPVVIVSPPIRYLLLPIKGEISQVNAAEAPFHPKRIDNLPGKRGVMLYVIITDYPINSMLYHLYKGGLLNYNFSSKSNDEMGKSLRVDCDDLMCIGFGIPELELRFADYDIEASFLLTEPPVAQFDQQKATVMFKGTLEFVAVKGASRQKLFAYSVHAVIDPQIRLQDGRVRGKVRFERFTMNRIHPMAGQLRLENVQSELLATILKSMIESQLNGILRNGLSLPETNLLKFANPEMKLAKNAVWLMADMKLDVQALENLFASSQALLGR</sequence>
<dbReference type="GO" id="GO:0008289">
    <property type="term" value="F:lipid binding"/>
    <property type="evidence" value="ECO:0007669"/>
    <property type="project" value="InterPro"/>
</dbReference>
<evidence type="ECO:0000256" key="1">
    <source>
        <dbReference type="SAM" id="SignalP"/>
    </source>
</evidence>
<dbReference type="STRING" id="70415.A0A5S6QKF5"/>
<dbReference type="SUPFAM" id="SSF55394">
    <property type="entry name" value="Bactericidal permeability-increasing protein, BPI"/>
    <property type="match status" value="2"/>
</dbReference>
<dbReference type="InterPro" id="IPR001124">
    <property type="entry name" value="Lipid-bd_serum_glycop_C"/>
</dbReference>
<feature type="chain" id="PRO_5024320934" evidence="1">
    <location>
        <begin position="21"/>
        <end position="544"/>
    </location>
</feature>
<protein>
    <submittedName>
        <fullName evidence="4">BPI2 domain-containing protein</fullName>
    </submittedName>
</protein>
<feature type="signal peptide" evidence="1">
    <location>
        <begin position="1"/>
        <end position="20"/>
    </location>
</feature>
<keyword evidence="1" id="KW-0732">Signal</keyword>
<dbReference type="PANTHER" id="PTHR10504">
    <property type="entry name" value="BACTERICIDAL PERMEABILITY-INCREASING BPI PROTEIN-RELATED"/>
    <property type="match status" value="1"/>
</dbReference>
<reference evidence="4" key="1">
    <citation type="submission" date="2019-12" db="UniProtKB">
        <authorList>
            <consortium name="WormBaseParasite"/>
        </authorList>
    </citation>
    <scope>IDENTIFICATION</scope>
</reference>
<dbReference type="Pfam" id="PF02886">
    <property type="entry name" value="LBP_BPI_CETP_C"/>
    <property type="match status" value="1"/>
</dbReference>
<keyword evidence="3" id="KW-1185">Reference proteome</keyword>
<dbReference type="AlphaFoldDB" id="A0A5S6QKF5"/>
<evidence type="ECO:0000313" key="3">
    <source>
        <dbReference type="Proteomes" id="UP000046395"/>
    </source>
</evidence>
<feature type="domain" description="Lipid-binding serum glycoprotein C-terminal" evidence="2">
    <location>
        <begin position="315"/>
        <end position="522"/>
    </location>
</feature>
<dbReference type="PANTHER" id="PTHR10504:SF133">
    <property type="entry name" value="LIPID-BINDING SERUM GLYCOPROTEIN C-TERMINAL DOMAIN-CONTAINING PROTEIN"/>
    <property type="match status" value="1"/>
</dbReference>
<organism evidence="3 4">
    <name type="scientific">Trichuris muris</name>
    <name type="common">Mouse whipworm</name>
    <dbReference type="NCBI Taxonomy" id="70415"/>
    <lineage>
        <taxon>Eukaryota</taxon>
        <taxon>Metazoa</taxon>
        <taxon>Ecdysozoa</taxon>
        <taxon>Nematoda</taxon>
        <taxon>Enoplea</taxon>
        <taxon>Dorylaimia</taxon>
        <taxon>Trichinellida</taxon>
        <taxon>Trichuridae</taxon>
        <taxon>Trichuris</taxon>
    </lineage>
</organism>
<proteinExistence type="predicted"/>
<accession>A0A5S6QKF5</accession>
<dbReference type="Gene3D" id="3.15.20.10">
    <property type="entry name" value="Bactericidal permeability-increasing protein, domain 2"/>
    <property type="match status" value="2"/>
</dbReference>
<dbReference type="GO" id="GO:0005615">
    <property type="term" value="C:extracellular space"/>
    <property type="evidence" value="ECO:0007669"/>
    <property type="project" value="TreeGrafter"/>
</dbReference>
<dbReference type="Proteomes" id="UP000046395">
    <property type="component" value="Unassembled WGS sequence"/>
</dbReference>
<dbReference type="Gene3D" id="3.15.10.10">
    <property type="entry name" value="Bactericidal permeability-increasing protein, domain 1"/>
    <property type="match status" value="1"/>
</dbReference>
<dbReference type="InterPro" id="IPR017943">
    <property type="entry name" value="Bactericidal_perm-incr_a/b_dom"/>
</dbReference>
<evidence type="ECO:0000259" key="2">
    <source>
        <dbReference type="SMART" id="SM00329"/>
    </source>
</evidence>